<accession>A0AAV4M108</accession>
<reference evidence="1 2" key="1">
    <citation type="submission" date="2021-06" db="EMBL/GenBank/DDBJ databases">
        <title>Genome sequence of Babesia caballi.</title>
        <authorList>
            <person name="Yamagishi J."/>
            <person name="Kidaka T."/>
            <person name="Ochi A."/>
        </authorList>
    </citation>
    <scope>NUCLEOTIDE SEQUENCE [LARGE SCALE GENOMIC DNA]</scope>
    <source>
        <strain evidence="1">USDA-D6B2</strain>
    </source>
</reference>
<dbReference type="Proteomes" id="UP001497744">
    <property type="component" value="Unassembled WGS sequence"/>
</dbReference>
<dbReference type="RefSeq" id="XP_067716553.1">
    <property type="nucleotide sequence ID" value="XM_067860452.1"/>
</dbReference>
<protein>
    <submittedName>
        <fullName evidence="1">Type I restriction enzymeP M, putative</fullName>
    </submittedName>
</protein>
<organism evidence="1 2">
    <name type="scientific">Babesia caballi</name>
    <dbReference type="NCBI Taxonomy" id="5871"/>
    <lineage>
        <taxon>Eukaryota</taxon>
        <taxon>Sar</taxon>
        <taxon>Alveolata</taxon>
        <taxon>Apicomplexa</taxon>
        <taxon>Aconoidasida</taxon>
        <taxon>Piroplasmida</taxon>
        <taxon>Babesiidae</taxon>
        <taxon>Babesia</taxon>
    </lineage>
</organism>
<evidence type="ECO:0000313" key="1">
    <source>
        <dbReference type="EMBL" id="GIX64484.1"/>
    </source>
</evidence>
<name>A0AAV4M108_BABCB</name>
<gene>
    <name evidence="1" type="ORF">BcabD6B2_39190</name>
</gene>
<evidence type="ECO:0000313" key="2">
    <source>
        <dbReference type="Proteomes" id="UP001497744"/>
    </source>
</evidence>
<sequence>MTPALSEVRFLAGEACGKGGAAGLRVGWRRRTLADGRRPPAEGVFRQLLRDAAEGRGVEVDVQRHVLEAQVAAQRVQKLPVGDDEVLDVAVGELHRHGDVLLGALLEHGGHVEDGLVLANGVVEAEGGIRAAVVDAVLLVPLQELGERREDDLEAVHAAEVLLRDSHAKQELPELLRVHLDELPEPLALHVEEDVAVGLRLQKVERAVAQLHVRGVVDVARALHVVVEVDLELEGGAVVAVLAAEQAVEVEGEVVGVVEVADAARGQNLLHRDRRQQPVEGGQVAGLLDAVDDDLEAGAGQGAEVDAVDAHFGEDVAQRLLQVVDARVAAEAVAREDVDVDGAGGLVVVRVVHQRDHEPGLAQLVHGLVEQVERNAVLVQHRLVAHQHQPFVAHVGDALAEHGEWDVVEVEVVAVGVDSDVHGRAGRSFVFVHDDFADVVVDAFSAVDVDLRSVVLLRHVHEDVGVDVCELGGRVQGVVVDGEERREAVLRFSVGGESDGAVEVAGAGLDRAEFAGVEDAIGGLASNRLTGNRFASAGLAGNRYASNVLTSVVSITTLTSLTPITIRTCNLDNISVVHSEVMKGYVEVARMNVVDTAVLQNLRQVKRGSDVVEVAVALHAVDHDAPLDVAQPLSRVLLSELVNGSLRYDVAGRQVVDLDGVVVAADAGEVDLRVAAAALVGNVEVHRRVVLNVLDVDAGTAELLEVHALQVSQTLDATLVLLPVDGDDHVVAVQLRKRVAVHGLEVQNQLLLDGVEVVAVVVHGVGHASAPAAGGVVRVVSVGNLEDEVGHGSVRKNGGGRHVSGQVVELVGATDRLAAGVLALDAQHVAVQVAHVDVGLLVQKVVERHAQILVVVHGGKLVVVLVEHLDGHAAAHADAGGVGHVLAEGDAEAEVVEGVVLGDGHGDAAHLEDGLESDLAEVREVAHLAFRAAGFELAVADHGETNVADLGQRLAEHRGELGVELLQRGLQRPEGDGDSGTHADVVLALVQSEVAERSAVQVDGGLTPAVSALGAARLPSLPAPAAFGRVELKLEHAAVSLARVHVAERQQRVHRQVADLLPVEVAGAVLLLVERYGRVQVHLLVGLHGEDPARLVRAALLLRAHAELLAGGERAERAVEQLGHVDALAGLVETLDDVRVHGRKAKVARLLHGALKVGAQSLVVLGLDAHVHDGGHSAVLDVVSDAELELQRHVLVGHLVHEVGKRLVLVVLAVDGEAFQLRASVDAAEVLVDEVAQLGGAHVVGHDDVRLGLAPALVHREPDGAGAAAEAVLLVLQLLAGHEREDERGEVREGHAVEVLHHGDGVALLNVGSGQALAADEDHLAQLHVGGELRVLARQGGDLGGKLAVLGADLVAQQVREVVHVELGQDVHGRAAAAALRRLAEAEGGVLAGQRVVPHEGERVVGDADAHLAHVVVDVVLGKVLVAVGVAVVVDDESGDVVEVVGVLLEAARQLGLAHEALADRALELVAALVRVDLHGELGGDVVDDAANVDEAGRLDVQLQAVVQLAVPEAVEAVALAALDADEHLVRAVAVLVPLDLVADEVLDLVLVGAVGRVHGEAVDLAVVVGELDGELVARVGLSRHVAQLRAGGEVPALVGVHEHVHADLVLVVEGVELERGVEGLLGLEQVAHPELVLEVLPDVGGGGLGRGEPELEGVVLAAGLGEVADQVGVGLHRDVRDVAHHLLLGDIGEVQDPGAVAEFAAVGAGDVDELQVLRRDEVAVLLEGADDGVLEHREVRVVDVLHGDALGLGARAVGVGQLHVEGVVGGLAVEVEEVDDVGPAVEAGLVEGQLGDGDVLARLHHLVDVGLLERAAGQRVGVDAVGVLVLAAALLLDDVAPDVHHFRERRVDGERLAGEEAVEVVEAHRHVGHEGPLLVDLNWHLVGVVAVEALGALVQVVDADEREPVGVLAKVVARHLGQALPVLQRLEVVVDGDVAQLVVEVLRGGRVGFLHVGLQPNHGLHGELDGLASGLDGVHDGLVRPRVVMVAASVHLGDFYLVVEVDPEGDQDGVPDVVEVLELAAEVVPVGVKVDVVHLVLAESGDFDGDGDLAAVADRRDLGVAFEVDVALAFVLSLGDWDPLDVARGVFALVQSGQQGERVAVVVRHGEPSPDDAVAVAQVEVGVGEVQVDIAEREFLLWLELRRVRSNVGLV</sequence>
<proteinExistence type="predicted"/>
<keyword evidence="2" id="KW-1185">Reference proteome</keyword>
<dbReference type="GeneID" id="94195965"/>
<dbReference type="EMBL" id="BPLF01000003">
    <property type="protein sequence ID" value="GIX64484.1"/>
    <property type="molecule type" value="Genomic_DNA"/>
</dbReference>
<comment type="caution">
    <text evidence="1">The sequence shown here is derived from an EMBL/GenBank/DDBJ whole genome shotgun (WGS) entry which is preliminary data.</text>
</comment>